<organism evidence="4 5">
    <name type="scientific">Diatraea saccharalis</name>
    <name type="common">sugarcane borer</name>
    <dbReference type="NCBI Taxonomy" id="40085"/>
    <lineage>
        <taxon>Eukaryota</taxon>
        <taxon>Metazoa</taxon>
        <taxon>Ecdysozoa</taxon>
        <taxon>Arthropoda</taxon>
        <taxon>Hexapoda</taxon>
        <taxon>Insecta</taxon>
        <taxon>Pterygota</taxon>
        <taxon>Neoptera</taxon>
        <taxon>Endopterygota</taxon>
        <taxon>Lepidoptera</taxon>
        <taxon>Glossata</taxon>
        <taxon>Ditrysia</taxon>
        <taxon>Pyraloidea</taxon>
        <taxon>Crambidae</taxon>
        <taxon>Crambinae</taxon>
        <taxon>Diatraea</taxon>
    </lineage>
</organism>
<proteinExistence type="predicted"/>
<accession>A0A9N9WJW8</accession>
<feature type="compositionally biased region" description="Basic and acidic residues" evidence="2">
    <location>
        <begin position="116"/>
        <end position="129"/>
    </location>
</feature>
<gene>
    <name evidence="4" type="ORF">DIATSA_LOCUS12909</name>
</gene>
<protein>
    <recommendedName>
        <fullName evidence="3">HTH psq-type domain-containing protein</fullName>
    </recommendedName>
</protein>
<dbReference type="Proteomes" id="UP001153714">
    <property type="component" value="Chromosome 8"/>
</dbReference>
<dbReference type="SUPFAM" id="SSF46689">
    <property type="entry name" value="Homeodomain-like"/>
    <property type="match status" value="1"/>
</dbReference>
<dbReference type="GO" id="GO:0003677">
    <property type="term" value="F:DNA binding"/>
    <property type="evidence" value="ECO:0007669"/>
    <property type="project" value="InterPro"/>
</dbReference>
<dbReference type="InterPro" id="IPR009057">
    <property type="entry name" value="Homeodomain-like_sf"/>
</dbReference>
<feature type="domain" description="HTH psq-type" evidence="3">
    <location>
        <begin position="42"/>
        <end position="79"/>
    </location>
</feature>
<dbReference type="InterPro" id="IPR007889">
    <property type="entry name" value="HTH_Psq"/>
</dbReference>
<feature type="region of interest" description="Disordered" evidence="2">
    <location>
        <begin position="77"/>
        <end position="129"/>
    </location>
</feature>
<comment type="subcellular location">
    <subcellularLocation>
        <location evidence="1">Nucleus</location>
    </subcellularLocation>
</comment>
<evidence type="ECO:0000313" key="5">
    <source>
        <dbReference type="Proteomes" id="UP001153714"/>
    </source>
</evidence>
<name>A0A9N9WJW8_9NEOP</name>
<evidence type="ECO:0000256" key="2">
    <source>
        <dbReference type="SAM" id="MobiDB-lite"/>
    </source>
</evidence>
<dbReference type="OrthoDB" id="8194222at2759"/>
<dbReference type="Pfam" id="PF05225">
    <property type="entry name" value="HTH_psq"/>
    <property type="match status" value="1"/>
</dbReference>
<reference evidence="4" key="2">
    <citation type="submission" date="2022-10" db="EMBL/GenBank/DDBJ databases">
        <authorList>
            <consortium name="ENA_rothamsted_submissions"/>
            <consortium name="culmorum"/>
            <person name="King R."/>
        </authorList>
    </citation>
    <scope>NUCLEOTIDE SEQUENCE</scope>
</reference>
<dbReference type="Gene3D" id="1.10.10.60">
    <property type="entry name" value="Homeodomain-like"/>
    <property type="match status" value="1"/>
</dbReference>
<evidence type="ECO:0000256" key="1">
    <source>
        <dbReference type="ARBA" id="ARBA00004123"/>
    </source>
</evidence>
<evidence type="ECO:0000313" key="4">
    <source>
        <dbReference type="EMBL" id="CAG9795664.1"/>
    </source>
</evidence>
<evidence type="ECO:0000259" key="3">
    <source>
        <dbReference type="Pfam" id="PF05225"/>
    </source>
</evidence>
<dbReference type="AlphaFoldDB" id="A0A9N9WJW8"/>
<reference evidence="4" key="1">
    <citation type="submission" date="2021-12" db="EMBL/GenBank/DDBJ databases">
        <authorList>
            <person name="King R."/>
        </authorList>
    </citation>
    <scope>NUCLEOTIDE SEQUENCE</scope>
</reference>
<feature type="region of interest" description="Disordered" evidence="2">
    <location>
        <begin position="1"/>
        <end position="20"/>
    </location>
</feature>
<keyword evidence="5" id="KW-1185">Reference proteome</keyword>
<dbReference type="EMBL" id="OU893339">
    <property type="protein sequence ID" value="CAG9795664.1"/>
    <property type="molecule type" value="Genomic_DNA"/>
</dbReference>
<dbReference type="GO" id="GO:0005634">
    <property type="term" value="C:nucleus"/>
    <property type="evidence" value="ECO:0007669"/>
    <property type="project" value="UniProtKB-SubCell"/>
</dbReference>
<sequence>MCECSAASRPPRHLRQSGRNREANTFKMVNKYKRKTSNASWDEAVMKCAMEEAGKGSVNAAAKKYGINLSTLQRHIKKGSSEKKLGRPLPQIIPQKTTRRRKPQKAEILTSTPIKDQQREKENKKKVSKTKIDVINKILKKKPKRGRKGKNEETEYSCLVTAAADTTKGMVTMTMVTVDMVDKGVTAATVTTAATAVTVTTAATAVTAITVVTEVSADRTTTNTADTEVTVDTNTKVTDTAASNMAVTMATNTTIMNTAAMDTAPMIKEVTVDINKEATADTDIIKPHTYLIYGNNKTLRT</sequence>